<dbReference type="Gene3D" id="1.10.287.1890">
    <property type="match status" value="1"/>
</dbReference>
<dbReference type="GO" id="GO:0032259">
    <property type="term" value="P:methylation"/>
    <property type="evidence" value="ECO:0007669"/>
    <property type="project" value="UniProtKB-KW"/>
</dbReference>
<dbReference type="RefSeq" id="WP_262068359.1">
    <property type="nucleotide sequence ID" value="NZ_JAMXOC010000003.1"/>
</dbReference>
<organism evidence="1 2">
    <name type="scientific">Ohessyouella blattaphilus</name>
    <dbReference type="NCBI Taxonomy" id="2949333"/>
    <lineage>
        <taxon>Bacteria</taxon>
        <taxon>Bacillati</taxon>
        <taxon>Bacillota</taxon>
        <taxon>Clostridia</taxon>
        <taxon>Lachnospirales</taxon>
        <taxon>Lachnospiraceae</taxon>
        <taxon>Ohessyouella</taxon>
    </lineage>
</organism>
<dbReference type="PANTHER" id="PTHR38451:SF1">
    <property type="entry name" value="TRNA (ADENINE(22)-N(1))-METHYLTRANSFERASE"/>
    <property type="match status" value="1"/>
</dbReference>
<dbReference type="GO" id="GO:0008168">
    <property type="term" value="F:methyltransferase activity"/>
    <property type="evidence" value="ECO:0007669"/>
    <property type="project" value="UniProtKB-KW"/>
</dbReference>
<sequence>MNGLSKRLQMLADFARPGSVVADVGTDHGYLPIYLVENKICPRALGMDINVGPLEKAREHVGEAGLSASIELRLSDGLEKLAPGEAEGVIISGMGGALVLRILEASKEVVDALDYLILQPQSELKKVRERLADLGLMISDEGMVEEAGKFYTALFVEKGPEKTYSSWEHQYGPCLLQEKNETLYTFLQKEKQLKEQISSTLTGRDTPEIRARQGALKAELQDIKEALQYYL</sequence>
<dbReference type="InterPro" id="IPR006901">
    <property type="entry name" value="TrmK"/>
</dbReference>
<keyword evidence="1" id="KW-0489">Methyltransferase</keyword>
<gene>
    <name evidence="1" type="ORF">NK118_04205</name>
</gene>
<dbReference type="Proteomes" id="UP001523565">
    <property type="component" value="Unassembled WGS sequence"/>
</dbReference>
<dbReference type="EMBL" id="JAMZFV010000003">
    <property type="protein sequence ID" value="MCP1109451.1"/>
    <property type="molecule type" value="Genomic_DNA"/>
</dbReference>
<proteinExistence type="predicted"/>
<name>A0ABT1EFG3_9FIRM</name>
<dbReference type="Gene3D" id="3.40.50.150">
    <property type="entry name" value="Vaccinia Virus protein VP39"/>
    <property type="match status" value="1"/>
</dbReference>
<dbReference type="InterPro" id="IPR029063">
    <property type="entry name" value="SAM-dependent_MTases_sf"/>
</dbReference>
<protein>
    <submittedName>
        <fullName evidence="1">Class I SAM-dependent methyltransferase</fullName>
    </submittedName>
</protein>
<reference evidence="1 2" key="1">
    <citation type="journal article" date="2022" name="Genome Biol. Evol.">
        <title>Host diet, physiology and behaviors set the stage for Lachnospiraceae cladogenesis.</title>
        <authorList>
            <person name="Vera-Ponce De Leon A."/>
            <person name="Schneider M."/>
            <person name="Jahnes B.C."/>
            <person name="Sadowski V."/>
            <person name="Camuy-Velez L.A."/>
            <person name="Duan J."/>
            <person name="Sabree Z.L."/>
        </authorList>
    </citation>
    <scope>NUCLEOTIDE SEQUENCE [LARGE SCALE GENOMIC DNA]</scope>
    <source>
        <strain evidence="1 2">PAL227</strain>
    </source>
</reference>
<evidence type="ECO:0000313" key="2">
    <source>
        <dbReference type="Proteomes" id="UP001523565"/>
    </source>
</evidence>
<evidence type="ECO:0000313" key="1">
    <source>
        <dbReference type="EMBL" id="MCP1109451.1"/>
    </source>
</evidence>
<dbReference type="Pfam" id="PF12847">
    <property type="entry name" value="Methyltransf_18"/>
    <property type="match status" value="1"/>
</dbReference>
<dbReference type="PANTHER" id="PTHR38451">
    <property type="entry name" value="TRNA (ADENINE(22)-N(1))-METHYLTRANSFERASE"/>
    <property type="match status" value="1"/>
</dbReference>
<keyword evidence="1" id="KW-0808">Transferase</keyword>
<dbReference type="PIRSF" id="PIRSF018637">
    <property type="entry name" value="TrmK"/>
    <property type="match status" value="1"/>
</dbReference>
<accession>A0ABT1EFG3</accession>
<keyword evidence="2" id="KW-1185">Reference proteome</keyword>
<dbReference type="SUPFAM" id="SSF53335">
    <property type="entry name" value="S-adenosyl-L-methionine-dependent methyltransferases"/>
    <property type="match status" value="1"/>
</dbReference>
<comment type="caution">
    <text evidence="1">The sequence shown here is derived from an EMBL/GenBank/DDBJ whole genome shotgun (WGS) entry which is preliminary data.</text>
</comment>